<keyword evidence="2" id="KW-1185">Reference proteome</keyword>
<dbReference type="Pfam" id="PF17279">
    <property type="entry name" value="DUF5344"/>
    <property type="match status" value="1"/>
</dbReference>
<dbReference type="EMBL" id="CP015378">
    <property type="protein sequence ID" value="ANC76246.1"/>
    <property type="molecule type" value="Genomic_DNA"/>
</dbReference>
<dbReference type="KEGG" id="fpn:ABE65_005250"/>
<sequence>MGKEIKIEFSTVHTAISSTRSALQTVSTDLPTAELGRNKLESLNEMLTLMKNLNDAVIKYQSMLSEQLNKTDSLIDTVKKTDETAAGYTRIGGMV</sequence>
<dbReference type="InterPro" id="IPR046318">
    <property type="entry name" value="DUF5344"/>
</dbReference>
<dbReference type="Proteomes" id="UP000076623">
    <property type="component" value="Chromosome"/>
</dbReference>
<gene>
    <name evidence="1" type="ORF">ABE65_005250</name>
</gene>
<dbReference type="STRING" id="1221500.ABE65_005250"/>
<protein>
    <submittedName>
        <fullName evidence="1">Uncharacterized protein</fullName>
    </submittedName>
</protein>
<evidence type="ECO:0000313" key="2">
    <source>
        <dbReference type="Proteomes" id="UP000076623"/>
    </source>
</evidence>
<name>A0A160IKB0_9BACL</name>
<accession>A0A160IKB0</accession>
<evidence type="ECO:0000313" key="1">
    <source>
        <dbReference type="EMBL" id="ANC76246.1"/>
    </source>
</evidence>
<proteinExistence type="predicted"/>
<dbReference type="AlphaFoldDB" id="A0A160IKB0"/>
<reference evidence="1 2" key="1">
    <citation type="submission" date="2016-04" db="EMBL/GenBank/DDBJ databases">
        <title>Complete genome sequence of Fictibacillus phosphorivorans G25-29, a strain toxic to nematodes.</title>
        <authorList>
            <person name="Zheng Z."/>
        </authorList>
    </citation>
    <scope>NUCLEOTIDE SEQUENCE [LARGE SCALE GENOMIC DNA]</scope>
    <source>
        <strain evidence="1 2">G25-29</strain>
    </source>
</reference>
<organism evidence="1 2">
    <name type="scientific">Fictibacillus phosphorivorans</name>
    <dbReference type="NCBI Taxonomy" id="1221500"/>
    <lineage>
        <taxon>Bacteria</taxon>
        <taxon>Bacillati</taxon>
        <taxon>Bacillota</taxon>
        <taxon>Bacilli</taxon>
        <taxon>Bacillales</taxon>
        <taxon>Fictibacillaceae</taxon>
        <taxon>Fictibacillus</taxon>
    </lineage>
</organism>
<dbReference type="RefSeq" id="WP_066392102.1">
    <property type="nucleotide sequence ID" value="NZ_CP015378.1"/>
</dbReference>